<dbReference type="InterPro" id="IPR036390">
    <property type="entry name" value="WH_DNA-bd_sf"/>
</dbReference>
<dbReference type="Proteomes" id="UP000283975">
    <property type="component" value="Unassembled WGS sequence"/>
</dbReference>
<evidence type="ECO:0000313" key="4">
    <source>
        <dbReference type="EMBL" id="RGV73373.1"/>
    </source>
</evidence>
<evidence type="ECO:0000313" key="5">
    <source>
        <dbReference type="EMBL" id="RHC57386.1"/>
    </source>
</evidence>
<dbReference type="SUPFAM" id="SSF53067">
    <property type="entry name" value="Actin-like ATPase domain"/>
    <property type="match status" value="1"/>
</dbReference>
<keyword evidence="3" id="KW-0859">Xylose metabolism</keyword>
<dbReference type="SUPFAM" id="SSF46785">
    <property type="entry name" value="Winged helix' DNA-binding domain"/>
    <property type="match status" value="1"/>
</dbReference>
<evidence type="ECO:0000313" key="7">
    <source>
        <dbReference type="Proteomes" id="UP000284543"/>
    </source>
</evidence>
<proteinExistence type="inferred from homology"/>
<protein>
    <submittedName>
        <fullName evidence="4">ROK family protein</fullName>
    </submittedName>
</protein>
<keyword evidence="3" id="KW-0119">Carbohydrate metabolism</keyword>
<dbReference type="EMBL" id="QRZM01000010">
    <property type="protein sequence ID" value="RGV73373.1"/>
    <property type="molecule type" value="Genomic_DNA"/>
</dbReference>
<dbReference type="KEGG" id="cbol:CGC65_27465"/>
<dbReference type="PROSITE" id="PS01125">
    <property type="entry name" value="ROK"/>
    <property type="match status" value="1"/>
</dbReference>
<dbReference type="GO" id="GO:0042732">
    <property type="term" value="P:D-xylose metabolic process"/>
    <property type="evidence" value="ECO:0007669"/>
    <property type="project" value="UniProtKB-KW"/>
</dbReference>
<dbReference type="InterPro" id="IPR043129">
    <property type="entry name" value="ATPase_NBD"/>
</dbReference>
<dbReference type="Proteomes" id="UP000284543">
    <property type="component" value="Unassembled WGS sequence"/>
</dbReference>
<evidence type="ECO:0000313" key="6">
    <source>
        <dbReference type="Proteomes" id="UP000283975"/>
    </source>
</evidence>
<evidence type="ECO:0000256" key="3">
    <source>
        <dbReference type="ARBA" id="ARBA00022629"/>
    </source>
</evidence>
<comment type="caution">
    <text evidence="4">The sequence shown here is derived from an EMBL/GenBank/DDBJ whole genome shotgun (WGS) entry which is preliminary data.</text>
</comment>
<dbReference type="InterPro" id="IPR049874">
    <property type="entry name" value="ROK_cs"/>
</dbReference>
<sequence>MNRSIRGFNQENIQDMNRTLLLNLLRKEGICARAHLANLSQLKQATVTNIVSDFIDWGLVKEVGFLVGNKGRRSIGISINNDDFGVLAIRLARKNYTVGIFNLSGRLLDKKRVELDVNQPPRVTFEAIIHEAGELIRSSESRKIIAIGMAIPGPYSEKRGRIELMTGVLGWNEIPIQEKLQDIFKIPVFLEQDANAGALAQYWHNDEDYKNGVVVYIAVGQGVGAGIINNGELLKGCIGVAGEVGHTSICYNGPRCACGNYGCLENYCSSIAFTKEVNRVLRPEIEYNFRQVSQLLRDGDQVVTDIFLDACDKLSVGIVNIINSFNPSVIVIGDEMSHILPSVMLERVKSNVKERVLPEIYANMNITMSVVSNDSMAHGAAIVAINDIFNHPLTYFESNQRDD</sequence>
<comment type="similarity">
    <text evidence="2">Belongs to the ROK (NagC/XylR) family.</text>
</comment>
<dbReference type="InterPro" id="IPR036388">
    <property type="entry name" value="WH-like_DNA-bd_sf"/>
</dbReference>
<dbReference type="PANTHER" id="PTHR18964:SF149">
    <property type="entry name" value="BIFUNCTIONAL UDP-N-ACETYLGLUCOSAMINE 2-EPIMERASE_N-ACETYLMANNOSAMINE KINASE"/>
    <property type="match status" value="1"/>
</dbReference>
<dbReference type="PANTHER" id="PTHR18964">
    <property type="entry name" value="ROK (REPRESSOR, ORF, KINASE) FAMILY"/>
    <property type="match status" value="1"/>
</dbReference>
<evidence type="ECO:0000256" key="1">
    <source>
        <dbReference type="ARBA" id="ARBA00002486"/>
    </source>
</evidence>
<accession>A0A412Z0B0</accession>
<dbReference type="Gene3D" id="1.10.10.10">
    <property type="entry name" value="Winged helix-like DNA-binding domain superfamily/Winged helix DNA-binding domain"/>
    <property type="match status" value="1"/>
</dbReference>
<dbReference type="InterPro" id="IPR000600">
    <property type="entry name" value="ROK"/>
</dbReference>
<reference evidence="6 7" key="1">
    <citation type="submission" date="2018-08" db="EMBL/GenBank/DDBJ databases">
        <title>A genome reference for cultivated species of the human gut microbiota.</title>
        <authorList>
            <person name="Zou Y."/>
            <person name="Xue W."/>
            <person name="Luo G."/>
        </authorList>
    </citation>
    <scope>NUCLEOTIDE SEQUENCE [LARGE SCALE GENOMIC DNA]</scope>
    <source>
        <strain evidence="4 7">AF14-18</strain>
        <strain evidence="5 6">AM35-14</strain>
    </source>
</reference>
<comment type="function">
    <text evidence="1">Transcriptional repressor of xylose-utilizing enzymes.</text>
</comment>
<dbReference type="AlphaFoldDB" id="A0A412Z0B0"/>
<dbReference type="RefSeq" id="WP_002566779.1">
    <property type="nucleotide sequence ID" value="NZ_BAABXO010000002.1"/>
</dbReference>
<gene>
    <name evidence="5" type="ORF">DW839_06760</name>
    <name evidence="4" type="ORF">DWW02_21245</name>
</gene>
<organism evidence="4 7">
    <name type="scientific">Enterocloster bolteae</name>
    <dbReference type="NCBI Taxonomy" id="208479"/>
    <lineage>
        <taxon>Bacteria</taxon>
        <taxon>Bacillati</taxon>
        <taxon>Bacillota</taxon>
        <taxon>Clostridia</taxon>
        <taxon>Lachnospirales</taxon>
        <taxon>Lachnospiraceae</taxon>
        <taxon>Enterocloster</taxon>
    </lineage>
</organism>
<dbReference type="Pfam" id="PF00480">
    <property type="entry name" value="ROK"/>
    <property type="match status" value="1"/>
</dbReference>
<dbReference type="Gene3D" id="3.30.420.40">
    <property type="match status" value="2"/>
</dbReference>
<dbReference type="EMBL" id="QSHZ01000005">
    <property type="protein sequence ID" value="RHC57386.1"/>
    <property type="molecule type" value="Genomic_DNA"/>
</dbReference>
<evidence type="ECO:0000256" key="2">
    <source>
        <dbReference type="ARBA" id="ARBA00006479"/>
    </source>
</evidence>
<name>A0A412Z0B0_9FIRM</name>